<feature type="region of interest" description="Disordered" evidence="3">
    <location>
        <begin position="1004"/>
        <end position="1031"/>
    </location>
</feature>
<dbReference type="Pfam" id="PF00076">
    <property type="entry name" value="RRM_1"/>
    <property type="match status" value="5"/>
</dbReference>
<feature type="compositionally biased region" description="Low complexity" evidence="3">
    <location>
        <begin position="1010"/>
        <end position="1021"/>
    </location>
</feature>
<evidence type="ECO:0000313" key="6">
    <source>
        <dbReference type="Proteomes" id="UP000239899"/>
    </source>
</evidence>
<dbReference type="SMART" id="SM00360">
    <property type="entry name" value="RRM"/>
    <property type="match status" value="5"/>
</dbReference>
<dbReference type="AlphaFoldDB" id="A0A2P6TVR1"/>
<feature type="compositionally biased region" description="Low complexity" evidence="3">
    <location>
        <begin position="151"/>
        <end position="162"/>
    </location>
</feature>
<feature type="region of interest" description="Disordered" evidence="3">
    <location>
        <begin position="524"/>
        <end position="562"/>
    </location>
</feature>
<dbReference type="InterPro" id="IPR035979">
    <property type="entry name" value="RBD_domain_sf"/>
</dbReference>
<feature type="compositionally biased region" description="Low complexity" evidence="3">
    <location>
        <begin position="348"/>
        <end position="361"/>
    </location>
</feature>
<feature type="compositionally biased region" description="Acidic residues" evidence="3">
    <location>
        <begin position="261"/>
        <end position="271"/>
    </location>
</feature>
<feature type="domain" description="RRM" evidence="4">
    <location>
        <begin position="911"/>
        <end position="988"/>
    </location>
</feature>
<feature type="domain" description="RRM" evidence="4">
    <location>
        <begin position="654"/>
        <end position="726"/>
    </location>
</feature>
<keyword evidence="6" id="KW-1185">Reference proteome</keyword>
<feature type="compositionally biased region" description="Low complexity" evidence="3">
    <location>
        <begin position="426"/>
        <end position="439"/>
    </location>
</feature>
<name>A0A2P6TVR1_CHLSO</name>
<comment type="caution">
    <text evidence="5">The sequence shown here is derived from an EMBL/GenBank/DDBJ whole genome shotgun (WGS) entry which is preliminary data.</text>
</comment>
<dbReference type="CDD" id="cd12565">
    <property type="entry name" value="RRM1_MRD1"/>
    <property type="match status" value="1"/>
</dbReference>
<evidence type="ECO:0000256" key="1">
    <source>
        <dbReference type="ARBA" id="ARBA00022884"/>
    </source>
</evidence>
<dbReference type="PANTHER" id="PTHR10352">
    <property type="entry name" value="EUKARYOTIC TRANSLATION INITIATION FACTOR 3 SUBUNIT G"/>
    <property type="match status" value="1"/>
</dbReference>
<dbReference type="STRING" id="3076.A0A2P6TVR1"/>
<dbReference type="EMBL" id="LHPG02000005">
    <property type="protein sequence ID" value="PRW58148.1"/>
    <property type="molecule type" value="Genomic_DNA"/>
</dbReference>
<dbReference type="SUPFAM" id="SSF54928">
    <property type="entry name" value="RNA-binding domain, RBD"/>
    <property type="match status" value="4"/>
</dbReference>
<feature type="region of interest" description="Disordered" evidence="3">
    <location>
        <begin position="1"/>
        <end position="42"/>
    </location>
</feature>
<dbReference type="InterPro" id="IPR000504">
    <property type="entry name" value="RRM_dom"/>
</dbReference>
<accession>A0A2P6TVR1</accession>
<feature type="compositionally biased region" description="Basic and acidic residues" evidence="3">
    <location>
        <begin position="168"/>
        <end position="178"/>
    </location>
</feature>
<feature type="compositionally biased region" description="Acidic residues" evidence="3">
    <location>
        <begin position="414"/>
        <end position="423"/>
    </location>
</feature>
<proteinExistence type="predicted"/>
<dbReference type="Proteomes" id="UP000239899">
    <property type="component" value="Unassembled WGS sequence"/>
</dbReference>
<gene>
    <name evidence="5" type="ORF">C2E21_2777</name>
</gene>
<organism evidence="5 6">
    <name type="scientific">Chlorella sorokiniana</name>
    <name type="common">Freshwater green alga</name>
    <dbReference type="NCBI Taxonomy" id="3076"/>
    <lineage>
        <taxon>Eukaryota</taxon>
        <taxon>Viridiplantae</taxon>
        <taxon>Chlorophyta</taxon>
        <taxon>core chlorophytes</taxon>
        <taxon>Trebouxiophyceae</taxon>
        <taxon>Chlorellales</taxon>
        <taxon>Chlorellaceae</taxon>
        <taxon>Chlorella clade</taxon>
        <taxon>Chlorella</taxon>
    </lineage>
</organism>
<keyword evidence="1 2" id="KW-0694">RNA-binding</keyword>
<evidence type="ECO:0000259" key="4">
    <source>
        <dbReference type="PROSITE" id="PS50102"/>
    </source>
</evidence>
<dbReference type="GO" id="GO:0003723">
    <property type="term" value="F:RNA binding"/>
    <property type="evidence" value="ECO:0007669"/>
    <property type="project" value="UniProtKB-UniRule"/>
</dbReference>
<evidence type="ECO:0000256" key="3">
    <source>
        <dbReference type="SAM" id="MobiDB-lite"/>
    </source>
</evidence>
<evidence type="ECO:0000313" key="5">
    <source>
        <dbReference type="EMBL" id="PRW58148.1"/>
    </source>
</evidence>
<feature type="region of interest" description="Disordered" evidence="3">
    <location>
        <begin position="298"/>
        <end position="439"/>
    </location>
</feature>
<dbReference type="CDD" id="cd12317">
    <property type="entry name" value="RRM4_RBM19_RRM3_MRD1"/>
    <property type="match status" value="1"/>
</dbReference>
<sequence length="1031" mass="107431">MPKTKPAPAAAPEPAQAEEPEPAQEPAEQEPQRPPTSRICVKNLPKYVDDRRLREHFAARGEVTDAKVMRTRDGKSRCFGFVGFRTPADAEAAVKYFDRSFFDTMRLAVEFAYKAGTGAAPRAWSKYTEGTSAHKRLAAPEKTGANAQPLGAGADGAAAAAGKKGKKGKEPLPEEADPKLREFLSVMQPRSKQAIWANDDLTAPGSLAAAAAQQQQQQQRGKKAAGAAEDEEEGGSDDEYVDLPAAAADGTPSGSEGGSGSEDEEEEDEGSQEQQAGDGLARDAAVSDLDYLKGRVKANFDDDDDAWAAGAAAEAGGSSDEEEESEEYSGSGSEEEEEAAGRSDDEPAAAVRKPPAAAAGKQRGRRKAADAADAELDAIFGGGGSGSESDGEEAAEEEEEEAGASQGASNADADMADADEEEERQQAGAGQGPAAVVQAGDEASIADTGRLFVRNLPYTASEAELQELFEQYGSVSEVHLVLDRASKKSKGFALVQFADPQDAVKAHAELDGSIFQGRLIHILPGKRPPAPAEPEAEGEGEEGKSGKAGTSSYKEKKEAELKAGAGNRSAWNTLFMRADTVAEAVAAHFGVSKSELLDRESGDMAVRMALGETHVIAETKRALGEAGADVTKLEAAAAAGGKAAASKAVARSDSVLVIKNLPFSASLEELETLFGAVGPLGRLVLPPTRTLALVEYLEPQDARRAFKSLAYKRYQHVPLYLEWAPKAIFSSPPPPRSAPAAAAAASKPASGAAAAAAAPAAPAVAAGKGAKASKAKAGSVAAAAPEAELLTGLAEAQAEEAESSSIFVKNLAWGTEEAALRSHFDAAVSAAGGAVRAVKIAKKKGHDGKQLSAGFGFVECSSEAVAKAAVKALQGSALDGHKLVLQLSQKKPAASAAAAGGKRKAGLPDTSKMVVRNVAFEATRKDIMGLFTPFGQVKSCRLPRKFDGNHRGFAFVDFATKQEARNAMEAVQGAHLYGRRLVLEWAEEEGGLDELRAKTAAKYRGEAELEGAPAAAEPAPQRQKKRQKTKK</sequence>
<feature type="compositionally biased region" description="Low complexity" evidence="3">
    <location>
        <begin position="403"/>
        <end position="413"/>
    </location>
</feature>
<protein>
    <submittedName>
        <fullName evidence="5">Multiple RNA-binding domain-containing 1</fullName>
    </submittedName>
</protein>
<feature type="compositionally biased region" description="Acidic residues" evidence="3">
    <location>
        <begin position="319"/>
        <end position="338"/>
    </location>
</feature>
<feature type="region of interest" description="Disordered" evidence="3">
    <location>
        <begin position="139"/>
        <end position="178"/>
    </location>
</feature>
<reference evidence="5 6" key="1">
    <citation type="journal article" date="2018" name="Plant J.">
        <title>Genome sequences of Chlorella sorokiniana UTEX 1602 and Micractinium conductrix SAG 241.80: implications to maltose excretion by a green alga.</title>
        <authorList>
            <person name="Arriola M.B."/>
            <person name="Velmurugan N."/>
            <person name="Zhang Y."/>
            <person name="Plunkett M.H."/>
            <person name="Hondzo H."/>
            <person name="Barney B.M."/>
        </authorList>
    </citation>
    <scope>NUCLEOTIDE SEQUENCE [LARGE SCALE GENOMIC DNA]</scope>
    <source>
        <strain evidence="6">UTEX 1602</strain>
    </source>
</reference>
<feature type="domain" description="RRM" evidence="4">
    <location>
        <begin position="449"/>
        <end position="527"/>
    </location>
</feature>
<feature type="compositionally biased region" description="Acidic residues" evidence="3">
    <location>
        <begin position="228"/>
        <end position="241"/>
    </location>
</feature>
<feature type="compositionally biased region" description="Low complexity" evidence="3">
    <location>
        <begin position="208"/>
        <end position="227"/>
    </location>
</feature>
<feature type="domain" description="RRM" evidence="4">
    <location>
        <begin position="37"/>
        <end position="114"/>
    </location>
</feature>
<feature type="region of interest" description="Disordered" evidence="3">
    <location>
        <begin position="206"/>
        <end position="284"/>
    </location>
</feature>
<feature type="domain" description="RRM" evidence="4">
    <location>
        <begin position="804"/>
        <end position="890"/>
    </location>
</feature>
<evidence type="ECO:0000256" key="2">
    <source>
        <dbReference type="PROSITE-ProRule" id="PRU00176"/>
    </source>
</evidence>
<dbReference type="CDD" id="cd12320">
    <property type="entry name" value="RRM6_RBM19_RRM5_MRD1"/>
    <property type="match status" value="1"/>
</dbReference>
<dbReference type="OrthoDB" id="439639at2759"/>
<feature type="compositionally biased region" description="Acidic residues" evidence="3">
    <location>
        <begin position="389"/>
        <end position="402"/>
    </location>
</feature>
<dbReference type="Gene3D" id="3.30.70.330">
    <property type="match status" value="5"/>
</dbReference>
<feature type="compositionally biased region" description="Low complexity" evidence="3">
    <location>
        <begin position="1"/>
        <end position="15"/>
    </location>
</feature>
<feature type="compositionally biased region" description="Basic residues" evidence="3">
    <location>
        <begin position="1022"/>
        <end position="1031"/>
    </location>
</feature>
<feature type="compositionally biased region" description="Low complexity" evidence="3">
    <location>
        <begin position="307"/>
        <end position="318"/>
    </location>
</feature>
<dbReference type="PROSITE" id="PS50102">
    <property type="entry name" value="RRM"/>
    <property type="match status" value="5"/>
</dbReference>
<dbReference type="InterPro" id="IPR012677">
    <property type="entry name" value="Nucleotide-bd_a/b_plait_sf"/>
</dbReference>